<reference evidence="2" key="1">
    <citation type="submission" date="2019-10" db="EMBL/GenBank/DDBJ databases">
        <authorList>
            <person name="Zhang R."/>
            <person name="Pan Y."/>
            <person name="Wang J."/>
            <person name="Ma R."/>
            <person name="Yu S."/>
        </authorList>
    </citation>
    <scope>NUCLEOTIDE SEQUENCE</scope>
    <source>
        <strain evidence="2">LA-IB0</strain>
        <tissue evidence="2">Leaf</tissue>
    </source>
</reference>
<keyword evidence="3" id="KW-1185">Reference proteome</keyword>
<evidence type="ECO:0000313" key="3">
    <source>
        <dbReference type="Proteomes" id="UP000826271"/>
    </source>
</evidence>
<feature type="domain" description="Retrotransposon gag" evidence="1">
    <location>
        <begin position="73"/>
        <end position="162"/>
    </location>
</feature>
<organism evidence="2 3">
    <name type="scientific">Buddleja alternifolia</name>
    <dbReference type="NCBI Taxonomy" id="168488"/>
    <lineage>
        <taxon>Eukaryota</taxon>
        <taxon>Viridiplantae</taxon>
        <taxon>Streptophyta</taxon>
        <taxon>Embryophyta</taxon>
        <taxon>Tracheophyta</taxon>
        <taxon>Spermatophyta</taxon>
        <taxon>Magnoliopsida</taxon>
        <taxon>eudicotyledons</taxon>
        <taxon>Gunneridae</taxon>
        <taxon>Pentapetalae</taxon>
        <taxon>asterids</taxon>
        <taxon>lamiids</taxon>
        <taxon>Lamiales</taxon>
        <taxon>Scrophulariaceae</taxon>
        <taxon>Buddlejeae</taxon>
        <taxon>Buddleja</taxon>
    </lineage>
</organism>
<dbReference type="Pfam" id="PF03732">
    <property type="entry name" value="Retrotrans_gag"/>
    <property type="match status" value="1"/>
</dbReference>
<dbReference type="PANTHER" id="PTHR33223">
    <property type="entry name" value="CCHC-TYPE DOMAIN-CONTAINING PROTEIN"/>
    <property type="match status" value="1"/>
</dbReference>
<protein>
    <recommendedName>
        <fullName evidence="1">Retrotransposon gag domain-containing protein</fullName>
    </recommendedName>
</protein>
<comment type="caution">
    <text evidence="2">The sequence shown here is derived from an EMBL/GenBank/DDBJ whole genome shotgun (WGS) entry which is preliminary data.</text>
</comment>
<name>A0AAV6X686_9LAMI</name>
<accession>A0AAV6X686</accession>
<evidence type="ECO:0000313" key="2">
    <source>
        <dbReference type="EMBL" id="KAG8374710.1"/>
    </source>
</evidence>
<dbReference type="AlphaFoldDB" id="A0AAV6X686"/>
<dbReference type="Proteomes" id="UP000826271">
    <property type="component" value="Unassembled WGS sequence"/>
</dbReference>
<gene>
    <name evidence="2" type="ORF">BUALT_Bualt10G0024300</name>
</gene>
<evidence type="ECO:0000259" key="1">
    <source>
        <dbReference type="Pfam" id="PF03732"/>
    </source>
</evidence>
<sequence>MREMRQRLGVSVYNQPKGILFGPQILPDELPNSFRTPNMSEYDGSSYPNEHLWKFENCALLNQYSDGVKCWVFLTTLTRSAQQWFNQLAPNSINSFKKFSSMFLHQFSSSKKYQNTSLSLFNMRQKANEPLQGYIQRFNTVALEVAPANAEVLSNAFAQGLKDGNLFRSLAKKPAFSFDNMLATVEKYVNIEEAAMMKGAESLPPNKDADE</sequence>
<proteinExistence type="predicted"/>
<dbReference type="EMBL" id="WHWC01000010">
    <property type="protein sequence ID" value="KAG8374710.1"/>
    <property type="molecule type" value="Genomic_DNA"/>
</dbReference>
<dbReference type="InterPro" id="IPR005162">
    <property type="entry name" value="Retrotrans_gag_dom"/>
</dbReference>
<dbReference type="PANTHER" id="PTHR33223:SF10">
    <property type="entry name" value="AMINOTRANSFERASE-LIKE PLANT MOBILE DOMAIN-CONTAINING PROTEIN"/>
    <property type="match status" value="1"/>
</dbReference>